<dbReference type="EMBL" id="JAYKXP010000013">
    <property type="protein sequence ID" value="KAK7051224.1"/>
    <property type="molecule type" value="Genomic_DNA"/>
</dbReference>
<comment type="caution">
    <text evidence="1">The sequence shown here is derived from an EMBL/GenBank/DDBJ whole genome shotgun (WGS) entry which is preliminary data.</text>
</comment>
<protein>
    <submittedName>
        <fullName evidence="1">Uncharacterized protein</fullName>
    </submittedName>
</protein>
<dbReference type="Proteomes" id="UP001383192">
    <property type="component" value="Unassembled WGS sequence"/>
</dbReference>
<dbReference type="AlphaFoldDB" id="A0AAW0DKD5"/>
<evidence type="ECO:0000313" key="1">
    <source>
        <dbReference type="EMBL" id="KAK7051224.1"/>
    </source>
</evidence>
<sequence length="133" mass="14749">MSIEIPDNLHCVVFPVDIGCDKIGSTNVFEGPGAGANDGIEEDPDFIPITELDAKLREREYVPEEGRKLLEPKFSAQFDSDSAAGWEKYFMSDAAFHMVKPFDILAYQKALLLSEGRLIGDDAYGVCLICYVH</sequence>
<proteinExistence type="predicted"/>
<evidence type="ECO:0000313" key="2">
    <source>
        <dbReference type="Proteomes" id="UP001383192"/>
    </source>
</evidence>
<gene>
    <name evidence="1" type="ORF">VNI00_004724</name>
</gene>
<reference evidence="1 2" key="1">
    <citation type="submission" date="2024-01" db="EMBL/GenBank/DDBJ databases">
        <title>A draft genome for a cacao thread blight-causing isolate of Paramarasmius palmivorus.</title>
        <authorList>
            <person name="Baruah I.K."/>
            <person name="Bukari Y."/>
            <person name="Amoako-Attah I."/>
            <person name="Meinhardt L.W."/>
            <person name="Bailey B.A."/>
            <person name="Cohen S.P."/>
        </authorList>
    </citation>
    <scope>NUCLEOTIDE SEQUENCE [LARGE SCALE GENOMIC DNA]</scope>
    <source>
        <strain evidence="1 2">GH-12</strain>
    </source>
</reference>
<accession>A0AAW0DKD5</accession>
<organism evidence="1 2">
    <name type="scientific">Paramarasmius palmivorus</name>
    <dbReference type="NCBI Taxonomy" id="297713"/>
    <lineage>
        <taxon>Eukaryota</taxon>
        <taxon>Fungi</taxon>
        <taxon>Dikarya</taxon>
        <taxon>Basidiomycota</taxon>
        <taxon>Agaricomycotina</taxon>
        <taxon>Agaricomycetes</taxon>
        <taxon>Agaricomycetidae</taxon>
        <taxon>Agaricales</taxon>
        <taxon>Marasmiineae</taxon>
        <taxon>Marasmiaceae</taxon>
        <taxon>Paramarasmius</taxon>
    </lineage>
</organism>
<name>A0AAW0DKD5_9AGAR</name>
<keyword evidence="2" id="KW-1185">Reference proteome</keyword>